<accession>A0A7X5LMT5</accession>
<proteinExistence type="predicted"/>
<keyword evidence="2" id="KW-1185">Reference proteome</keyword>
<dbReference type="EMBL" id="JAAAWN010000020">
    <property type="protein sequence ID" value="NDV92272.1"/>
    <property type="molecule type" value="Genomic_DNA"/>
</dbReference>
<dbReference type="InterPro" id="IPR029063">
    <property type="entry name" value="SAM-dependent_MTases_sf"/>
</dbReference>
<reference evidence="1 2" key="1">
    <citation type="submission" date="2020-01" db="EMBL/GenBank/DDBJ databases">
        <authorList>
            <person name="Chen J."/>
            <person name="Zhu S."/>
            <person name="Yang J."/>
        </authorList>
    </citation>
    <scope>NUCLEOTIDE SEQUENCE [LARGE SCALE GENOMIC DNA]</scope>
    <source>
        <strain evidence="1 2">345S023</strain>
    </source>
</reference>
<comment type="caution">
    <text evidence="1">The sequence shown here is derived from an EMBL/GenBank/DDBJ whole genome shotgun (WGS) entry which is preliminary data.</text>
</comment>
<evidence type="ECO:0000313" key="2">
    <source>
        <dbReference type="Proteomes" id="UP000470213"/>
    </source>
</evidence>
<dbReference type="Proteomes" id="UP000470213">
    <property type="component" value="Unassembled WGS sequence"/>
</dbReference>
<dbReference type="AlphaFoldDB" id="A0A7X5LMT5"/>
<name>A0A7X5LMT5_9ALTE</name>
<evidence type="ECO:0000313" key="1">
    <source>
        <dbReference type="EMBL" id="NDV92272.1"/>
    </source>
</evidence>
<dbReference type="Gene3D" id="3.40.50.720">
    <property type="entry name" value="NAD(P)-binding Rossmann-like Domain"/>
    <property type="match status" value="1"/>
</dbReference>
<organism evidence="1 2">
    <name type="scientific">Alteromonas profundi</name>
    <dbReference type="NCBI Taxonomy" id="2696062"/>
    <lineage>
        <taxon>Bacteria</taxon>
        <taxon>Pseudomonadati</taxon>
        <taxon>Pseudomonadota</taxon>
        <taxon>Gammaproteobacteria</taxon>
        <taxon>Alteromonadales</taxon>
        <taxon>Alteromonadaceae</taxon>
        <taxon>Alteromonas/Salinimonas group</taxon>
        <taxon>Alteromonas</taxon>
    </lineage>
</organism>
<gene>
    <name evidence="1" type="ORF">GTH32_13910</name>
</gene>
<sequence length="106" mass="12787">MARSRLPRIFRRFKTLESLRVVIIVGTDYTEYRLFRLMVSRGHKVHCFITDDPWKYNTDIDGVMCRYPSELPSLCERHEISDVFFCDDRWLDILPTTEYINLIRHS</sequence>
<dbReference type="RefSeq" id="WP_163086818.1">
    <property type="nucleotide sequence ID" value="NZ_JAAAWN010000020.1"/>
</dbReference>
<dbReference type="SUPFAM" id="SSF53335">
    <property type="entry name" value="S-adenosyl-L-methionine-dependent methyltransferases"/>
    <property type="match status" value="1"/>
</dbReference>
<protein>
    <submittedName>
        <fullName evidence="1">Uncharacterized protein</fullName>
    </submittedName>
</protein>